<gene>
    <name evidence="1" type="ORF">PGTUg99_029692</name>
</gene>
<dbReference type="PANTHER" id="PTHR33050">
    <property type="entry name" value="REVERSE TRANSCRIPTASE DOMAIN-CONTAINING PROTEIN"/>
    <property type="match status" value="1"/>
</dbReference>
<protein>
    <submittedName>
        <fullName evidence="1">Uncharacterized protein</fullName>
    </submittedName>
</protein>
<dbReference type="Proteomes" id="UP000325313">
    <property type="component" value="Unassembled WGS sequence"/>
</dbReference>
<dbReference type="PANTHER" id="PTHR33050:SF7">
    <property type="entry name" value="RIBONUCLEASE H"/>
    <property type="match status" value="1"/>
</dbReference>
<dbReference type="EMBL" id="VDEP01000238">
    <property type="protein sequence ID" value="KAA1121498.1"/>
    <property type="molecule type" value="Genomic_DNA"/>
</dbReference>
<evidence type="ECO:0000313" key="1">
    <source>
        <dbReference type="EMBL" id="KAA1121498.1"/>
    </source>
</evidence>
<organism evidence="1 2">
    <name type="scientific">Puccinia graminis f. sp. tritici</name>
    <dbReference type="NCBI Taxonomy" id="56615"/>
    <lineage>
        <taxon>Eukaryota</taxon>
        <taxon>Fungi</taxon>
        <taxon>Dikarya</taxon>
        <taxon>Basidiomycota</taxon>
        <taxon>Pucciniomycotina</taxon>
        <taxon>Pucciniomycetes</taxon>
        <taxon>Pucciniales</taxon>
        <taxon>Pucciniaceae</taxon>
        <taxon>Puccinia</taxon>
    </lineage>
</organism>
<dbReference type="InterPro" id="IPR052055">
    <property type="entry name" value="Hepadnavirus_pol/RT"/>
</dbReference>
<name>A0A5B0R844_PUCGR</name>
<evidence type="ECO:0000313" key="2">
    <source>
        <dbReference type="Proteomes" id="UP000325313"/>
    </source>
</evidence>
<proteinExistence type="predicted"/>
<comment type="caution">
    <text evidence="1">The sequence shown here is derived from an EMBL/GenBank/DDBJ whole genome shotgun (WGS) entry which is preliminary data.</text>
</comment>
<accession>A0A5B0R844</accession>
<dbReference type="AlphaFoldDB" id="A0A5B0R844"/>
<reference evidence="1 2" key="1">
    <citation type="submission" date="2019-05" db="EMBL/GenBank/DDBJ databases">
        <title>Emergence of the Ug99 lineage of the wheat stem rust pathogen through somatic hybridization.</title>
        <authorList>
            <person name="Li F."/>
            <person name="Upadhyaya N.M."/>
            <person name="Sperschneider J."/>
            <person name="Matny O."/>
            <person name="Nguyen-Phuc H."/>
            <person name="Mago R."/>
            <person name="Raley C."/>
            <person name="Miller M.E."/>
            <person name="Silverstein K.A.T."/>
            <person name="Henningsen E."/>
            <person name="Hirsch C.D."/>
            <person name="Visser B."/>
            <person name="Pretorius Z.A."/>
            <person name="Steffenson B.J."/>
            <person name="Schwessinger B."/>
            <person name="Dodds P.N."/>
            <person name="Figueroa M."/>
        </authorList>
    </citation>
    <scope>NUCLEOTIDE SEQUENCE [LARGE SCALE GENOMIC DNA]</scope>
    <source>
        <strain evidence="1 2">Ug99</strain>
    </source>
</reference>
<sequence>MKKFSFFRTNPLGAAINGDGSVRPINDLSFPRNDPLTPSVNSFVDKLDYATTWDAFERVSKFFRKQSGPLLLALFDWEKASRQIPTAKSQWAYLMVRDFNGGILIDTLWDTLWVPIQQL</sequence>